<gene>
    <name evidence="2" type="ORF">HPULCUR_006974</name>
</gene>
<accession>A0ABP9Y3E0</accession>
<keyword evidence="3" id="KW-1185">Reference proteome</keyword>
<reference evidence="2 3" key="1">
    <citation type="submission" date="2024-04" db="EMBL/GenBank/DDBJ databases">
        <title>genome sequences of Mucor flavus KT1a and Helicostylum pulchrum KT1b strains isolation_sourced from the surface of a dry-aged beef.</title>
        <authorList>
            <person name="Toyotome T."/>
            <person name="Hosono M."/>
            <person name="Torimaru M."/>
            <person name="Fukuda K."/>
            <person name="Mikami N."/>
        </authorList>
    </citation>
    <scope>NUCLEOTIDE SEQUENCE [LARGE SCALE GENOMIC DNA]</scope>
    <source>
        <strain evidence="2 3">KT1b</strain>
    </source>
</reference>
<keyword evidence="1" id="KW-1133">Transmembrane helix</keyword>
<dbReference type="EMBL" id="BAABUJ010000019">
    <property type="protein sequence ID" value="GAA5801526.1"/>
    <property type="molecule type" value="Genomic_DNA"/>
</dbReference>
<keyword evidence="1" id="KW-0812">Transmembrane</keyword>
<keyword evidence="1" id="KW-0472">Membrane</keyword>
<feature type="transmembrane region" description="Helical" evidence="1">
    <location>
        <begin position="270"/>
        <end position="289"/>
    </location>
</feature>
<evidence type="ECO:0000256" key="1">
    <source>
        <dbReference type="SAM" id="Phobius"/>
    </source>
</evidence>
<dbReference type="Proteomes" id="UP001476247">
    <property type="component" value="Unassembled WGS sequence"/>
</dbReference>
<proteinExistence type="predicted"/>
<comment type="caution">
    <text evidence="2">The sequence shown here is derived from an EMBL/GenBank/DDBJ whole genome shotgun (WGS) entry which is preliminary data.</text>
</comment>
<sequence length="318" mass="37342">MSYLPLQLEYFYLNITTLNLYDCIERIEELSVQFMERFRIIRGFDIYFMDKLMHYTIQPSIVSDITIYFTLVNALLGGQEAYCIFKADSIKAMSNRFTLDSNNTLILEYGINELDLFLNEHHKGNMHIPDKRISTTGFEIINRFSYLFQYNDLFFDRPVEDKYDMPRIIFEYVLLNCPNLDHLEIEGCEINGSKINVGPRKGVIAPRPTKNGHQFLKVVKLSNIYNHTRILEPLLTYLSDMEILSCYYIFHCPRLNTFDSYDTDLTGFESFFFLLLLKAVWILATYFFTSGTQTARKKMYGFDVAKNKITPLVTCHLK</sequence>
<organism evidence="2 3">
    <name type="scientific">Helicostylum pulchrum</name>
    <dbReference type="NCBI Taxonomy" id="562976"/>
    <lineage>
        <taxon>Eukaryota</taxon>
        <taxon>Fungi</taxon>
        <taxon>Fungi incertae sedis</taxon>
        <taxon>Mucoromycota</taxon>
        <taxon>Mucoromycotina</taxon>
        <taxon>Mucoromycetes</taxon>
        <taxon>Mucorales</taxon>
        <taxon>Mucorineae</taxon>
        <taxon>Mucoraceae</taxon>
        <taxon>Helicostylum</taxon>
    </lineage>
</organism>
<evidence type="ECO:0000313" key="2">
    <source>
        <dbReference type="EMBL" id="GAA5801526.1"/>
    </source>
</evidence>
<protein>
    <submittedName>
        <fullName evidence="2">Uncharacterized protein</fullName>
    </submittedName>
</protein>
<evidence type="ECO:0000313" key="3">
    <source>
        <dbReference type="Proteomes" id="UP001476247"/>
    </source>
</evidence>
<name>A0ABP9Y3E0_9FUNG</name>